<dbReference type="Pfam" id="PF03706">
    <property type="entry name" value="LPG_synthase_TM"/>
    <property type="match status" value="1"/>
</dbReference>
<dbReference type="PANTHER" id="PTHR34697:SF2">
    <property type="entry name" value="PHOSPHATIDYLGLYCEROL LYSYLTRANSFERASE"/>
    <property type="match status" value="1"/>
</dbReference>
<evidence type="ECO:0000256" key="7">
    <source>
        <dbReference type="ARBA" id="ARBA00022692"/>
    </source>
</evidence>
<comment type="subcellular location">
    <subcellularLocation>
        <location evidence="1">Cell membrane</location>
        <topology evidence="1">Multi-pass membrane protein</topology>
    </subcellularLocation>
</comment>
<dbReference type="EMBL" id="CP112998">
    <property type="protein sequence ID" value="WAC14673.1"/>
    <property type="molecule type" value="Genomic_DNA"/>
</dbReference>
<evidence type="ECO:0000256" key="13">
    <source>
        <dbReference type="ARBA" id="ARBA00047540"/>
    </source>
</evidence>
<dbReference type="GO" id="GO:0006629">
    <property type="term" value="P:lipid metabolic process"/>
    <property type="evidence" value="ECO:0007669"/>
    <property type="project" value="UniProtKB-KW"/>
</dbReference>
<evidence type="ECO:0000256" key="5">
    <source>
        <dbReference type="ARBA" id="ARBA00022475"/>
    </source>
</evidence>
<feature type="transmembrane region" description="Helical" evidence="14">
    <location>
        <begin position="26"/>
        <end position="44"/>
    </location>
</feature>
<dbReference type="SUPFAM" id="SSF55729">
    <property type="entry name" value="Acyl-CoA N-acyltransferases (Nat)"/>
    <property type="match status" value="1"/>
</dbReference>
<dbReference type="InterPro" id="IPR016181">
    <property type="entry name" value="Acyl_CoA_acyltransferase"/>
</dbReference>
<dbReference type="GO" id="GO:0046677">
    <property type="term" value="P:response to antibiotic"/>
    <property type="evidence" value="ECO:0007669"/>
    <property type="project" value="UniProtKB-KW"/>
</dbReference>
<evidence type="ECO:0000256" key="9">
    <source>
        <dbReference type="ARBA" id="ARBA00023098"/>
    </source>
</evidence>
<dbReference type="Pfam" id="PF09924">
    <property type="entry name" value="LPG_synthase_C"/>
    <property type="match status" value="1"/>
</dbReference>
<comment type="catalytic activity">
    <reaction evidence="13">
        <text>L-lysyl-tRNA(Lys) + a 1,2-diacyl-sn-glycero-3-phospho-(1'-sn-glycerol) = a 1,2-diacyl-sn-glycero-3-phospho-1'-(3'-O-L-lysyl)-sn-glycerol + tRNA(Lys)</text>
        <dbReference type="Rhea" id="RHEA:10668"/>
        <dbReference type="Rhea" id="RHEA-COMP:9696"/>
        <dbReference type="Rhea" id="RHEA-COMP:9697"/>
        <dbReference type="ChEBI" id="CHEBI:64716"/>
        <dbReference type="ChEBI" id="CHEBI:75792"/>
        <dbReference type="ChEBI" id="CHEBI:78442"/>
        <dbReference type="ChEBI" id="CHEBI:78529"/>
        <dbReference type="EC" id="2.3.2.3"/>
    </reaction>
</comment>
<feature type="transmembrane region" description="Helical" evidence="14">
    <location>
        <begin position="404"/>
        <end position="425"/>
    </location>
</feature>
<feature type="transmembrane region" description="Helical" evidence="14">
    <location>
        <begin position="230"/>
        <end position="255"/>
    </location>
</feature>
<evidence type="ECO:0000256" key="14">
    <source>
        <dbReference type="SAM" id="Phobius"/>
    </source>
</evidence>
<reference evidence="16" key="1">
    <citation type="submission" date="2022-11" db="EMBL/GenBank/DDBJ databases">
        <title>Dyadobacter pollutisoli sp. nov., isolated from plastic dumped soil.</title>
        <authorList>
            <person name="Kim J.M."/>
            <person name="Kim K.R."/>
            <person name="Lee J.K."/>
            <person name="Hao L."/>
            <person name="Jeon C.O."/>
        </authorList>
    </citation>
    <scope>NUCLEOTIDE SEQUENCE</scope>
    <source>
        <strain evidence="16">U1</strain>
    </source>
</reference>
<keyword evidence="8 14" id="KW-1133">Transmembrane helix</keyword>
<dbReference type="PANTHER" id="PTHR34697">
    <property type="entry name" value="PHOSPHATIDYLGLYCEROL LYSYLTRANSFERASE"/>
    <property type="match status" value="1"/>
</dbReference>
<evidence type="ECO:0000313" key="16">
    <source>
        <dbReference type="EMBL" id="WAC14673.1"/>
    </source>
</evidence>
<evidence type="ECO:0000256" key="6">
    <source>
        <dbReference type="ARBA" id="ARBA00022679"/>
    </source>
</evidence>
<feature type="transmembrane region" description="Helical" evidence="14">
    <location>
        <begin position="374"/>
        <end position="397"/>
    </location>
</feature>
<protein>
    <recommendedName>
        <fullName evidence="4">Phosphatidylglycerol lysyltransferase</fullName>
        <ecNumber evidence="3">2.3.2.3</ecNumber>
    </recommendedName>
    <alternativeName>
        <fullName evidence="12">Lysylphosphatidylglycerol synthase</fullName>
    </alternativeName>
</protein>
<dbReference type="Proteomes" id="UP001164653">
    <property type="component" value="Chromosome"/>
</dbReference>
<keyword evidence="9" id="KW-0443">Lipid metabolism</keyword>
<evidence type="ECO:0000256" key="10">
    <source>
        <dbReference type="ARBA" id="ARBA00023136"/>
    </source>
</evidence>
<keyword evidence="17" id="KW-1185">Reference proteome</keyword>
<dbReference type="InterPro" id="IPR051211">
    <property type="entry name" value="PG_lysyltransferase"/>
</dbReference>
<feature type="transmembrane region" description="Helical" evidence="14">
    <location>
        <begin position="318"/>
        <end position="336"/>
    </location>
</feature>
<keyword evidence="11" id="KW-0046">Antibiotic resistance</keyword>
<proteinExistence type="inferred from homology"/>
<name>A0A9E8SMY6_9BACT</name>
<evidence type="ECO:0000256" key="1">
    <source>
        <dbReference type="ARBA" id="ARBA00004651"/>
    </source>
</evidence>
<gene>
    <name evidence="16" type="ORF">ON006_12070</name>
</gene>
<sequence>MMYFIKRSLASFRQMGGAYVRGNRKLIWQTVFAVFFIAVGIWFVRHEQTELNQVRQILVTSSWQWLATGVLLTAIYIALQGLMYVASFAAVGNRISIGDAVTLFLKRNFISVFLPAGGISSLVFFTGNIEAKGISKTQIHLASSIYAFVGILSAVLVAIPAFLFALVNGGVGSGEWLALAGVAGIIAAGYLCYRSVVSKGYFYQKIIQYRPSAEVYLDDLSTNRIDRTDFALTVMYSVFIELVGIAHLYIAMIALHLEPSLAAAIVSYIVAIIFLIISPFLRGIGAIEVSMTFILMRFGYNDAAAISITFFYRFLEFWLPLFAGAMSFLLKVNKLLMRVFPALLLLLLGVVNIVSVVTPAIGERLHFLKEFLPTGVITASNIFVLVTGLFLLVTAAFMLKGLRVAWYFALVLCLLSIVGHLTKAIDYEESSFALLVAVILFVSRKEYYIRNGRKRGLKKMMGTKEDLEWAKIQISKYGNSGIDYFKAYPDKMIFRAPNANGFVAFRVSGDFAVALGSPVTDSVSLKSCAESFDKYCFKNGLRSIYFRVPEDHLDAFPGKKKLFLGQEGIMDLTTFSLDGGARKSIRNALKKVTDKGYHSRIYTAPVSDELLGKLKAVSDEWLADTKRSEIVFSQGMFLWDELKQQTIITVESPDDDVVAFLNIIPDFAKGEGTYDLIRKTKDAPNGTIDFITVEMFHFLKKEGYSTVNLGFAPLSGIADPRNFPEHSMKFAYEKIRAFSHYQGLRAFKEKFSPVWHNRYLVYDQDYDLFKVPGELTNVIKP</sequence>
<comment type="similarity">
    <text evidence="2">Belongs to the LPG synthase family.</text>
</comment>
<keyword evidence="7 14" id="KW-0812">Transmembrane</keyword>
<evidence type="ECO:0000259" key="15">
    <source>
        <dbReference type="Pfam" id="PF09924"/>
    </source>
</evidence>
<evidence type="ECO:0000313" key="17">
    <source>
        <dbReference type="Proteomes" id="UP001164653"/>
    </source>
</evidence>
<feature type="transmembrane region" description="Helical" evidence="14">
    <location>
        <begin position="261"/>
        <end position="281"/>
    </location>
</feature>
<dbReference type="InterPro" id="IPR024320">
    <property type="entry name" value="LPG_synthase_C"/>
</dbReference>
<dbReference type="EC" id="2.3.2.3" evidence="3"/>
<feature type="transmembrane region" description="Helical" evidence="14">
    <location>
        <begin position="65"/>
        <end position="89"/>
    </location>
</feature>
<keyword evidence="6" id="KW-0808">Transferase</keyword>
<dbReference type="GO" id="GO:0050071">
    <property type="term" value="F:phosphatidylglycerol lysyltransferase activity"/>
    <property type="evidence" value="ECO:0007669"/>
    <property type="project" value="UniProtKB-EC"/>
</dbReference>
<feature type="transmembrane region" description="Helical" evidence="14">
    <location>
        <begin position="109"/>
        <end position="129"/>
    </location>
</feature>
<evidence type="ECO:0000256" key="12">
    <source>
        <dbReference type="ARBA" id="ARBA00031899"/>
    </source>
</evidence>
<feature type="domain" description="Phosphatidylglycerol lysyltransferase C-terminal" evidence="15">
    <location>
        <begin position="489"/>
        <end position="762"/>
    </location>
</feature>
<evidence type="ECO:0000256" key="3">
    <source>
        <dbReference type="ARBA" id="ARBA00012014"/>
    </source>
</evidence>
<dbReference type="GO" id="GO:0055091">
    <property type="term" value="P:phospholipid homeostasis"/>
    <property type="evidence" value="ECO:0007669"/>
    <property type="project" value="TreeGrafter"/>
</dbReference>
<feature type="transmembrane region" description="Helical" evidence="14">
    <location>
        <begin position="176"/>
        <end position="193"/>
    </location>
</feature>
<organism evidence="16 17">
    <name type="scientific">Dyadobacter pollutisoli</name>
    <dbReference type="NCBI Taxonomy" id="2910158"/>
    <lineage>
        <taxon>Bacteria</taxon>
        <taxon>Pseudomonadati</taxon>
        <taxon>Bacteroidota</taxon>
        <taxon>Cytophagia</taxon>
        <taxon>Cytophagales</taxon>
        <taxon>Spirosomataceae</taxon>
        <taxon>Dyadobacter</taxon>
    </lineage>
</organism>
<dbReference type="KEGG" id="dpf:ON006_12070"/>
<feature type="transmembrane region" description="Helical" evidence="14">
    <location>
        <begin position="141"/>
        <end position="164"/>
    </location>
</feature>
<evidence type="ECO:0000256" key="11">
    <source>
        <dbReference type="ARBA" id="ARBA00023251"/>
    </source>
</evidence>
<dbReference type="InterPro" id="IPR022791">
    <property type="entry name" value="L-PG_synthase/AglD"/>
</dbReference>
<dbReference type="AlphaFoldDB" id="A0A9E8SMY6"/>
<feature type="transmembrane region" description="Helical" evidence="14">
    <location>
        <begin position="343"/>
        <end position="362"/>
    </location>
</feature>
<evidence type="ECO:0000256" key="2">
    <source>
        <dbReference type="ARBA" id="ARBA00008627"/>
    </source>
</evidence>
<accession>A0A9E8SMY6</accession>
<keyword evidence="5" id="KW-1003">Cell membrane</keyword>
<dbReference type="RefSeq" id="WP_244820040.1">
    <property type="nucleotide sequence ID" value="NZ_CP112998.1"/>
</dbReference>
<evidence type="ECO:0000256" key="8">
    <source>
        <dbReference type="ARBA" id="ARBA00022989"/>
    </source>
</evidence>
<keyword evidence="10 14" id="KW-0472">Membrane</keyword>
<evidence type="ECO:0000256" key="4">
    <source>
        <dbReference type="ARBA" id="ARBA00021546"/>
    </source>
</evidence>
<dbReference type="GO" id="GO:0005886">
    <property type="term" value="C:plasma membrane"/>
    <property type="evidence" value="ECO:0007669"/>
    <property type="project" value="UniProtKB-SubCell"/>
</dbReference>